<organism evidence="3 4">
    <name type="scientific">Knipowitschia caucasica</name>
    <name type="common">Caucasian dwarf goby</name>
    <name type="synonym">Pomatoschistus caucasicus</name>
    <dbReference type="NCBI Taxonomy" id="637954"/>
    <lineage>
        <taxon>Eukaryota</taxon>
        <taxon>Metazoa</taxon>
        <taxon>Chordata</taxon>
        <taxon>Craniata</taxon>
        <taxon>Vertebrata</taxon>
        <taxon>Euteleostomi</taxon>
        <taxon>Actinopterygii</taxon>
        <taxon>Neopterygii</taxon>
        <taxon>Teleostei</taxon>
        <taxon>Neoteleostei</taxon>
        <taxon>Acanthomorphata</taxon>
        <taxon>Gobiaria</taxon>
        <taxon>Gobiiformes</taxon>
        <taxon>Gobioidei</taxon>
        <taxon>Gobiidae</taxon>
        <taxon>Gobiinae</taxon>
        <taxon>Knipowitschia</taxon>
    </lineage>
</organism>
<protein>
    <submittedName>
        <fullName evidence="3">Uncharacterized protein</fullName>
    </submittedName>
</protein>
<keyword evidence="2" id="KW-0732">Signal</keyword>
<dbReference type="EMBL" id="OZ035823">
    <property type="protein sequence ID" value="CAL1567601.1"/>
    <property type="molecule type" value="Genomic_DNA"/>
</dbReference>
<sequence>MMKTMMMMKMVVQLLFGLSLCHCGMLFNTNTTGRFDLHNCTAQSPRQRALPTLEEEEQEEVEEEEEEVEEEEEEVEEVEEEDEEEVEEEEEEVEEEVV</sequence>
<gene>
    <name evidence="3" type="ORF">KC01_LOCUS392</name>
</gene>
<dbReference type="AlphaFoldDB" id="A0AAV2IQZ8"/>
<evidence type="ECO:0000256" key="1">
    <source>
        <dbReference type="SAM" id="MobiDB-lite"/>
    </source>
</evidence>
<feature type="region of interest" description="Disordered" evidence="1">
    <location>
        <begin position="43"/>
        <end position="98"/>
    </location>
</feature>
<name>A0AAV2IQZ8_KNICA</name>
<keyword evidence="4" id="KW-1185">Reference proteome</keyword>
<accession>A0AAV2IQZ8</accession>
<evidence type="ECO:0000313" key="4">
    <source>
        <dbReference type="Proteomes" id="UP001497482"/>
    </source>
</evidence>
<reference evidence="3 4" key="1">
    <citation type="submission" date="2024-04" db="EMBL/GenBank/DDBJ databases">
        <authorList>
            <person name="Waldvogel A.-M."/>
            <person name="Schoenle A."/>
        </authorList>
    </citation>
    <scope>NUCLEOTIDE SEQUENCE [LARGE SCALE GENOMIC DNA]</scope>
</reference>
<dbReference type="Proteomes" id="UP001497482">
    <property type="component" value="Chromosome 1"/>
</dbReference>
<feature type="signal peptide" evidence="2">
    <location>
        <begin position="1"/>
        <end position="23"/>
    </location>
</feature>
<evidence type="ECO:0000313" key="3">
    <source>
        <dbReference type="EMBL" id="CAL1567601.1"/>
    </source>
</evidence>
<feature type="compositionally biased region" description="Acidic residues" evidence="1">
    <location>
        <begin position="53"/>
        <end position="98"/>
    </location>
</feature>
<evidence type="ECO:0000256" key="2">
    <source>
        <dbReference type="SAM" id="SignalP"/>
    </source>
</evidence>
<feature type="chain" id="PRO_5043999317" evidence="2">
    <location>
        <begin position="24"/>
        <end position="98"/>
    </location>
</feature>
<proteinExistence type="predicted"/>